<name>A0A4R8T9Z3_9PEZI</name>
<accession>A0A4R8T9Z3</accession>
<dbReference type="EMBL" id="QAPF01000171">
    <property type="protein sequence ID" value="TEA14205.1"/>
    <property type="molecule type" value="Genomic_DNA"/>
</dbReference>
<feature type="region of interest" description="Disordered" evidence="1">
    <location>
        <begin position="106"/>
        <end position="134"/>
    </location>
</feature>
<protein>
    <submittedName>
        <fullName evidence="2">Uncharacterized protein</fullName>
    </submittedName>
</protein>
<evidence type="ECO:0000313" key="2">
    <source>
        <dbReference type="EMBL" id="TEA14205.1"/>
    </source>
</evidence>
<comment type="caution">
    <text evidence="2">The sequence shown here is derived from an EMBL/GenBank/DDBJ whole genome shotgun (WGS) entry which is preliminary data.</text>
</comment>
<reference evidence="2 3" key="1">
    <citation type="submission" date="2018-11" db="EMBL/GenBank/DDBJ databases">
        <title>Genome sequence and assembly of Colletotrichum sidae.</title>
        <authorList>
            <person name="Gan P."/>
            <person name="Shirasu K."/>
        </authorList>
    </citation>
    <scope>NUCLEOTIDE SEQUENCE [LARGE SCALE GENOMIC DNA]</scope>
    <source>
        <strain evidence="2 3">CBS 518.97</strain>
    </source>
</reference>
<keyword evidence="3" id="KW-1185">Reference proteome</keyword>
<feature type="compositionally biased region" description="Polar residues" evidence="1">
    <location>
        <begin position="114"/>
        <end position="134"/>
    </location>
</feature>
<sequence>MSPGGHSAGTMCDLNNPGLQYKYARPGLKQFVLPITFHSKANSFQAFRRPQKASYPTMSVTRSSSSALLLIGGVATLPGAASVRSQFQQRTSASQAADAELGYMQQPIGPATPKITSRVASTPASASRKNTAAAVTSPLGWQGQAL</sequence>
<evidence type="ECO:0000313" key="3">
    <source>
        <dbReference type="Proteomes" id="UP000295604"/>
    </source>
</evidence>
<dbReference type="Proteomes" id="UP000295604">
    <property type="component" value="Unassembled WGS sequence"/>
</dbReference>
<proteinExistence type="predicted"/>
<evidence type="ECO:0000256" key="1">
    <source>
        <dbReference type="SAM" id="MobiDB-lite"/>
    </source>
</evidence>
<organism evidence="2 3">
    <name type="scientific">Colletotrichum sidae</name>
    <dbReference type="NCBI Taxonomy" id="1347389"/>
    <lineage>
        <taxon>Eukaryota</taxon>
        <taxon>Fungi</taxon>
        <taxon>Dikarya</taxon>
        <taxon>Ascomycota</taxon>
        <taxon>Pezizomycotina</taxon>
        <taxon>Sordariomycetes</taxon>
        <taxon>Hypocreomycetidae</taxon>
        <taxon>Glomerellales</taxon>
        <taxon>Glomerellaceae</taxon>
        <taxon>Colletotrichum</taxon>
        <taxon>Colletotrichum orbiculare species complex</taxon>
    </lineage>
</organism>
<gene>
    <name evidence="2" type="ORF">C8034_v003672</name>
</gene>
<dbReference type="AlphaFoldDB" id="A0A4R8T9Z3"/>